<evidence type="ECO:0000256" key="2">
    <source>
        <dbReference type="SAM" id="SignalP"/>
    </source>
</evidence>
<dbReference type="NCBIfam" id="TIGR04183">
    <property type="entry name" value="Por_Secre_tail"/>
    <property type="match status" value="1"/>
</dbReference>
<name>A0A6V6YY64_9FLAO</name>
<keyword evidence="5" id="KW-1185">Reference proteome</keyword>
<comment type="caution">
    <text evidence="4">The sequence shown here is derived from an EMBL/GenBank/DDBJ whole genome shotgun (WGS) entry which is preliminary data.</text>
</comment>
<gene>
    <name evidence="4" type="ORF">FLAT13_02104</name>
</gene>
<accession>A0A6V6YY64</accession>
<feature type="signal peptide" evidence="2">
    <location>
        <begin position="1"/>
        <end position="20"/>
    </location>
</feature>
<sequence>MIKKLLFLLFLFSLSSIAQNQTKIKFSYDTAGNQVSRILCTNCPPETGKQIKEIEALVDEDLEKFSAEDRFSYYPNPVKEELYLKWELTDDNYVTSIQLISLAGQVLNTFRETKNNNTQNILFQSYPSGVYVVLLNYKSGDPKTIKIIKQ</sequence>
<evidence type="ECO:0000313" key="4">
    <source>
        <dbReference type="EMBL" id="CAD0004194.1"/>
    </source>
</evidence>
<evidence type="ECO:0000256" key="1">
    <source>
        <dbReference type="ARBA" id="ARBA00022729"/>
    </source>
</evidence>
<dbReference type="Proteomes" id="UP000530060">
    <property type="component" value="Unassembled WGS sequence"/>
</dbReference>
<protein>
    <recommendedName>
        <fullName evidence="3">Secretion system C-terminal sorting domain-containing protein</fullName>
    </recommendedName>
</protein>
<feature type="domain" description="Secretion system C-terminal sorting" evidence="3">
    <location>
        <begin position="74"/>
        <end position="141"/>
    </location>
</feature>
<evidence type="ECO:0000259" key="3">
    <source>
        <dbReference type="Pfam" id="PF18962"/>
    </source>
</evidence>
<reference evidence="4 5" key="1">
    <citation type="submission" date="2020-06" db="EMBL/GenBank/DDBJ databases">
        <authorList>
            <person name="Criscuolo A."/>
        </authorList>
    </citation>
    <scope>NUCLEOTIDE SEQUENCE [LARGE SCALE GENOMIC DNA]</scope>
    <source>
        <strain evidence="5">CIP 111411</strain>
    </source>
</reference>
<proteinExistence type="predicted"/>
<evidence type="ECO:0000313" key="5">
    <source>
        <dbReference type="Proteomes" id="UP000530060"/>
    </source>
</evidence>
<dbReference type="InterPro" id="IPR026444">
    <property type="entry name" value="Secre_tail"/>
</dbReference>
<dbReference type="EMBL" id="CAIJDP010000068">
    <property type="protein sequence ID" value="CAD0004194.1"/>
    <property type="molecule type" value="Genomic_DNA"/>
</dbReference>
<keyword evidence="1 2" id="KW-0732">Signal</keyword>
<dbReference type="AlphaFoldDB" id="A0A6V6YY64"/>
<feature type="chain" id="PRO_5027723831" description="Secretion system C-terminal sorting domain-containing protein" evidence="2">
    <location>
        <begin position="21"/>
        <end position="150"/>
    </location>
</feature>
<dbReference type="Pfam" id="PF18962">
    <property type="entry name" value="Por_Secre_tail"/>
    <property type="match status" value="1"/>
</dbReference>
<dbReference type="RefSeq" id="WP_180908870.1">
    <property type="nucleotide sequence ID" value="NZ_CAIJDP010000068.1"/>
</dbReference>
<organism evidence="4 5">
    <name type="scientific">Flavobacterium salmonis</name>
    <dbReference type="NCBI Taxonomy" id="2654844"/>
    <lineage>
        <taxon>Bacteria</taxon>
        <taxon>Pseudomonadati</taxon>
        <taxon>Bacteroidota</taxon>
        <taxon>Flavobacteriia</taxon>
        <taxon>Flavobacteriales</taxon>
        <taxon>Flavobacteriaceae</taxon>
        <taxon>Flavobacterium</taxon>
    </lineage>
</organism>